<keyword evidence="5" id="KW-1185">Reference proteome</keyword>
<proteinExistence type="inferred from homology"/>
<comment type="caution">
    <text evidence="4">The sequence shown here is derived from an EMBL/GenBank/DDBJ whole genome shotgun (WGS) entry which is preliminary data.</text>
</comment>
<dbReference type="EMBL" id="VLNR01000039">
    <property type="protein sequence ID" value="TSE06918.1"/>
    <property type="molecule type" value="Genomic_DNA"/>
</dbReference>
<evidence type="ECO:0000256" key="1">
    <source>
        <dbReference type="ARBA" id="ARBA00007261"/>
    </source>
</evidence>
<feature type="domain" description="Peptidase M16 C-terminal" evidence="3">
    <location>
        <begin position="204"/>
        <end position="378"/>
    </location>
</feature>
<dbReference type="OrthoDB" id="9811314at2"/>
<organism evidence="4 5">
    <name type="scientific">Aquimarina algiphila</name>
    <dbReference type="NCBI Taxonomy" id="2047982"/>
    <lineage>
        <taxon>Bacteria</taxon>
        <taxon>Pseudomonadati</taxon>
        <taxon>Bacteroidota</taxon>
        <taxon>Flavobacteriia</taxon>
        <taxon>Flavobacteriales</taxon>
        <taxon>Flavobacteriaceae</taxon>
        <taxon>Aquimarina</taxon>
    </lineage>
</organism>
<reference evidence="4 5" key="1">
    <citation type="submission" date="2019-07" db="EMBL/GenBank/DDBJ databases">
        <title>The draft genome sequence of Aquimarina algiphila M91.</title>
        <authorList>
            <person name="Meng X."/>
        </authorList>
    </citation>
    <scope>NUCLEOTIDE SEQUENCE [LARGE SCALE GENOMIC DNA]</scope>
    <source>
        <strain evidence="4 5">M91</strain>
    </source>
</reference>
<dbReference type="Gene3D" id="3.30.830.10">
    <property type="entry name" value="Metalloenzyme, LuxS/M16 peptidase-like"/>
    <property type="match status" value="2"/>
</dbReference>
<feature type="domain" description="Peptidase M16 N-terminal" evidence="2">
    <location>
        <begin position="62"/>
        <end position="192"/>
    </location>
</feature>
<dbReference type="InterPro" id="IPR007863">
    <property type="entry name" value="Peptidase_M16_C"/>
</dbReference>
<evidence type="ECO:0000259" key="2">
    <source>
        <dbReference type="Pfam" id="PF00675"/>
    </source>
</evidence>
<name>A0A554VHD6_9FLAO</name>
<dbReference type="GO" id="GO:0046872">
    <property type="term" value="F:metal ion binding"/>
    <property type="evidence" value="ECO:0007669"/>
    <property type="project" value="InterPro"/>
</dbReference>
<dbReference type="InterPro" id="IPR050361">
    <property type="entry name" value="MPP/UQCRC_Complex"/>
</dbReference>
<accession>A0A554VHD6</accession>
<evidence type="ECO:0000313" key="4">
    <source>
        <dbReference type="EMBL" id="TSE06918.1"/>
    </source>
</evidence>
<dbReference type="Proteomes" id="UP000318833">
    <property type="component" value="Unassembled WGS sequence"/>
</dbReference>
<protein>
    <submittedName>
        <fullName evidence="4">Insulinase family protein</fullName>
    </submittedName>
</protein>
<dbReference type="InterPro" id="IPR011765">
    <property type="entry name" value="Pept_M16_N"/>
</dbReference>
<dbReference type="InterPro" id="IPR011249">
    <property type="entry name" value="Metalloenz_LuxS/M16"/>
</dbReference>
<evidence type="ECO:0000313" key="5">
    <source>
        <dbReference type="Proteomes" id="UP000318833"/>
    </source>
</evidence>
<dbReference type="PANTHER" id="PTHR11851:SF49">
    <property type="entry name" value="MITOCHONDRIAL-PROCESSING PEPTIDASE SUBUNIT ALPHA"/>
    <property type="match status" value="1"/>
</dbReference>
<dbReference type="AlphaFoldDB" id="A0A554VHD6"/>
<sequence>MKKTLSIITAVLLTVTITFSQEKEKEKPPIGSAPKNFVLPKKETITLENGLKLVMIPYGAIPKATIAVSIKSGNIHEKKDQVWLSDLMADLLKEGSTSMNAKEIANKMAEMGGNLDVSVRPHNTNLNTSVLFEFAPDAIHLIGDILKNPKWPETEIERLKNDMKRNLTVALSRPQAQANKEFFGRLYPDHPYGQSYSTNTIIDSFSIEDVKNFYTENYGAQRTTVYIAGRFDKNKVKEAVEKALGDWRKGPESNYPVAQAKTDPSVQIIDRPDAPQSTIYYGLPVVGPSDPDFISLEVTNSLLGGSFGSRITSNIREDKGYTYSPRSTISANYKSGIWYESADVTTTHTGASIQEINKEIIRLQKEAPSVEELDGIKNYESGIFVLRNSTPQGIINQLSFLDRHDLDESYLKDRVKNIQSVTPEKVVEMTKKYINPDKMTLIIVGDKKKVQQQVQEVIKPESLKQ</sequence>
<dbReference type="RefSeq" id="WP_109434932.1">
    <property type="nucleotide sequence ID" value="NZ_CANMIK010000043.1"/>
</dbReference>
<dbReference type="PANTHER" id="PTHR11851">
    <property type="entry name" value="METALLOPROTEASE"/>
    <property type="match status" value="1"/>
</dbReference>
<dbReference type="SUPFAM" id="SSF63411">
    <property type="entry name" value="LuxS/MPP-like metallohydrolase"/>
    <property type="match status" value="2"/>
</dbReference>
<gene>
    <name evidence="4" type="ORF">FOF46_17755</name>
</gene>
<dbReference type="Pfam" id="PF05193">
    <property type="entry name" value="Peptidase_M16_C"/>
    <property type="match status" value="1"/>
</dbReference>
<dbReference type="Pfam" id="PF00675">
    <property type="entry name" value="Peptidase_M16"/>
    <property type="match status" value="1"/>
</dbReference>
<comment type="similarity">
    <text evidence="1">Belongs to the peptidase M16 family.</text>
</comment>
<evidence type="ECO:0000259" key="3">
    <source>
        <dbReference type="Pfam" id="PF05193"/>
    </source>
</evidence>